<accession>A0AAQ3Y234</accession>
<feature type="transmembrane region" description="Helical" evidence="2">
    <location>
        <begin position="409"/>
        <end position="430"/>
    </location>
</feature>
<feature type="transmembrane region" description="Helical" evidence="2">
    <location>
        <begin position="192"/>
        <end position="219"/>
    </location>
</feature>
<dbReference type="AlphaFoldDB" id="A0AAQ3Y234"/>
<evidence type="ECO:0008006" key="5">
    <source>
        <dbReference type="Google" id="ProtNLM"/>
    </source>
</evidence>
<feature type="transmembrane region" description="Helical" evidence="2">
    <location>
        <begin position="356"/>
        <end position="373"/>
    </location>
</feature>
<feature type="transmembrane region" description="Helical" evidence="2">
    <location>
        <begin position="324"/>
        <end position="344"/>
    </location>
</feature>
<evidence type="ECO:0000313" key="3">
    <source>
        <dbReference type="EMBL" id="WYJ91947.1"/>
    </source>
</evidence>
<dbReference type="InterPro" id="IPR018580">
    <property type="entry name" value="Uncharacterised_YfhO"/>
</dbReference>
<feature type="transmembrane region" description="Helical" evidence="2">
    <location>
        <begin position="291"/>
        <end position="312"/>
    </location>
</feature>
<feature type="transmembrane region" description="Helical" evidence="2">
    <location>
        <begin position="836"/>
        <end position="857"/>
    </location>
</feature>
<feature type="transmembrane region" description="Helical" evidence="2">
    <location>
        <begin position="162"/>
        <end position="180"/>
    </location>
</feature>
<name>A0AAQ3Y234_9ENTE</name>
<keyword evidence="2" id="KW-0812">Transmembrane</keyword>
<keyword evidence="2" id="KW-1133">Transmembrane helix</keyword>
<reference evidence="3" key="1">
    <citation type="submission" date="2017-05" db="EMBL/GenBank/DDBJ databases">
        <authorList>
            <consortium name="The Broad Institute Genomics Platform"/>
            <consortium name="The Broad Institute Genomic Center for Infectious Diseases"/>
            <person name="Earl A."/>
            <person name="Manson A."/>
            <person name="Schwartman J."/>
            <person name="Gilmore M."/>
            <person name="Abouelleil A."/>
            <person name="Cao P."/>
            <person name="Chapman S."/>
            <person name="Cusick C."/>
            <person name="Shea T."/>
            <person name="Young S."/>
            <person name="Neafsey D."/>
            <person name="Nusbaum C."/>
            <person name="Birren B."/>
        </authorList>
    </citation>
    <scope>NUCLEOTIDE SEQUENCE</scope>
    <source>
        <strain evidence="3">9E7_DIV0242</strain>
    </source>
</reference>
<organism evidence="3 4">
    <name type="scientific">Candidatus Enterococcus clewellii</name>
    <dbReference type="NCBI Taxonomy" id="1834193"/>
    <lineage>
        <taxon>Bacteria</taxon>
        <taxon>Bacillati</taxon>
        <taxon>Bacillota</taxon>
        <taxon>Bacilli</taxon>
        <taxon>Lactobacillales</taxon>
        <taxon>Enterococcaceae</taxon>
        <taxon>Enterococcus</taxon>
    </lineage>
</organism>
<dbReference type="Proteomes" id="UP000195141">
    <property type="component" value="Chromosome"/>
</dbReference>
<feature type="transmembrane region" description="Helical" evidence="2">
    <location>
        <begin position="15"/>
        <end position="37"/>
    </location>
</feature>
<feature type="transmembrane region" description="Helical" evidence="2">
    <location>
        <begin position="442"/>
        <end position="462"/>
    </location>
</feature>
<keyword evidence="4" id="KW-1185">Reference proteome</keyword>
<feature type="transmembrane region" description="Helical" evidence="2">
    <location>
        <begin position="385"/>
        <end position="403"/>
    </location>
</feature>
<sequence>MDRKRNTFIKEKGRWLVLGFALPIIVLVIAYGLIGIYPGSEKSIMASDSFSQLGNFFASYNTMLKGEESIFYTWYASFGLNYWSLISYYLGGVFTPLVYFFDNQQIPEFLYFLTLLKFGCSGLAFCYYSLETFKLPKWGHVGLSISYSLMGFGLAFSEMVMWLDTFIYLPLIILGIHRILEKRKPTLLFVSYVLLFISNFYMAFMAGLFTFLYFCARALLLQKGQRKQPIVMYLTTSLLAGGASMAMLLPTILDLKNNGEAMSKVQTILTDGTGPLDLIAKNFVGVYDTTMFGAVPFVFVGLLSLILCLYFFVSKQTTKREKLVYGGLFAVLILSFYLEPLNLFWHGLHTPNMFPFRYSFGFSFLVIALAGYGWERLDKQGIDRLLNIVLVLVLLFTGVKLVGSYSGSYHYVTLLSFGVTVVLSFGYLGLLFLQKKRPTKWLGLLFVLVISIESGINAYSIFSGIEGEWSYPTVAKYNGSYSDIKTLVDQTKEENASFYRMETLDPVTKNDSLAYGYSGVGMFSSIRNRHSLSYLNDLGYRSWGTNLQINYLNNTLLMDVISGIKYNLTKEDMHKFGFTKQAESGEYALYSNTYAMPLGVLTNEQVYEEGKVRSQTSLFNQLAEKDFEYYTFMEPELVELDNVKLEKSEGLVTYRAKDEEKYSKKIVTWEAVIPAGKQAYLSLAPYNYDDLGTANIELKVNGTSQKTRINMTGQYYDLGMYEEETLVEFSATLTGSTVFSFLTPDIALLDLDLFEEAASSIQQKGVAFTVSGRTAKAEVVTNEEQVLFTTIPYDQGWTVSVDGKQAEIPRFKDAFLTVKIPAGTHTVEFVYLPPGLTSGTLLTVGSVLLFGGYLFVLRKRKGDLFYQVTTSGTSNADFETKTKGADDAPLNASVELELENPTASNTAEESVEETSTELSDAEASVTSTKEKKVVEEDSEDSSLLSQFSFSDEQKGFGFSLHTETELKEEPQDSKNEDN</sequence>
<gene>
    <name evidence="3" type="ORF">A5888_003720</name>
</gene>
<feature type="transmembrane region" description="Helical" evidence="2">
    <location>
        <begin position="109"/>
        <end position="130"/>
    </location>
</feature>
<proteinExistence type="predicted"/>
<feature type="transmembrane region" description="Helical" evidence="2">
    <location>
        <begin position="82"/>
        <end position="102"/>
    </location>
</feature>
<evidence type="ECO:0000256" key="2">
    <source>
        <dbReference type="SAM" id="Phobius"/>
    </source>
</evidence>
<feature type="transmembrane region" description="Helical" evidence="2">
    <location>
        <begin position="231"/>
        <end position="253"/>
    </location>
</feature>
<dbReference type="RefSeq" id="WP_339101776.1">
    <property type="nucleotide sequence ID" value="NZ_CP147247.1"/>
</dbReference>
<feature type="region of interest" description="Disordered" evidence="1">
    <location>
        <begin position="899"/>
        <end position="946"/>
    </location>
</feature>
<evidence type="ECO:0000313" key="4">
    <source>
        <dbReference type="Proteomes" id="UP000195141"/>
    </source>
</evidence>
<dbReference type="EMBL" id="CP147247">
    <property type="protein sequence ID" value="WYJ91947.1"/>
    <property type="molecule type" value="Genomic_DNA"/>
</dbReference>
<feature type="transmembrane region" description="Helical" evidence="2">
    <location>
        <begin position="136"/>
        <end position="155"/>
    </location>
</feature>
<dbReference type="Pfam" id="PF09586">
    <property type="entry name" value="YfhO"/>
    <property type="match status" value="1"/>
</dbReference>
<protein>
    <recommendedName>
        <fullName evidence="5">ABC transporter permease</fullName>
    </recommendedName>
</protein>
<reference evidence="3" key="2">
    <citation type="submission" date="2024-03" db="EMBL/GenBank/DDBJ databases">
        <title>The Genome Sequence of Enterococcus sp. DIV0242b.</title>
        <authorList>
            <consortium name="The Broad Institute Genomics Platform"/>
            <consortium name="The Broad Institute Microbial Omics Core"/>
            <consortium name="The Broad Institute Genomic Center for Infectious Diseases"/>
            <person name="Earl A."/>
            <person name="Manson A."/>
            <person name="Gilmore M."/>
            <person name="Schwartman J."/>
            <person name="Shea T."/>
            <person name="Abouelleil A."/>
            <person name="Cao P."/>
            <person name="Chapman S."/>
            <person name="Cusick C."/>
            <person name="Young S."/>
            <person name="Neafsey D."/>
            <person name="Nusbaum C."/>
            <person name="Birren B."/>
        </authorList>
    </citation>
    <scope>NUCLEOTIDE SEQUENCE</scope>
    <source>
        <strain evidence="3">9E7_DIV0242</strain>
    </source>
</reference>
<evidence type="ECO:0000256" key="1">
    <source>
        <dbReference type="SAM" id="MobiDB-lite"/>
    </source>
</evidence>
<keyword evidence="2" id="KW-0472">Membrane</keyword>
<dbReference type="PANTHER" id="PTHR38454:SF1">
    <property type="entry name" value="INTEGRAL MEMBRANE PROTEIN"/>
    <property type="match status" value="1"/>
</dbReference>
<dbReference type="PANTHER" id="PTHR38454">
    <property type="entry name" value="INTEGRAL MEMBRANE PROTEIN-RELATED"/>
    <property type="match status" value="1"/>
</dbReference>